<evidence type="ECO:0000259" key="3">
    <source>
        <dbReference type="Pfam" id="PF00472"/>
    </source>
</evidence>
<name>A0A1C5IY22_9ACTN</name>
<evidence type="ECO:0000313" key="4">
    <source>
        <dbReference type="EMBL" id="SCG62676.1"/>
    </source>
</evidence>
<organism evidence="4 5">
    <name type="scientific">Micromonospora humi</name>
    <dbReference type="NCBI Taxonomy" id="745366"/>
    <lineage>
        <taxon>Bacteria</taxon>
        <taxon>Bacillati</taxon>
        <taxon>Actinomycetota</taxon>
        <taxon>Actinomycetes</taxon>
        <taxon>Micromonosporales</taxon>
        <taxon>Micromonosporaceae</taxon>
        <taxon>Micromonospora</taxon>
    </lineage>
</organism>
<proteinExistence type="inferred from homology"/>
<dbReference type="OrthoDB" id="9815709at2"/>
<dbReference type="NCBIfam" id="NF006718">
    <property type="entry name" value="PRK09256.1"/>
    <property type="match status" value="1"/>
</dbReference>
<keyword evidence="5" id="KW-1185">Reference proteome</keyword>
<dbReference type="PANTHER" id="PTHR47814:SF1">
    <property type="entry name" value="PEPTIDYL-TRNA HYDROLASE ARFB"/>
    <property type="match status" value="1"/>
</dbReference>
<evidence type="ECO:0000256" key="1">
    <source>
        <dbReference type="ARBA" id="ARBA00010835"/>
    </source>
</evidence>
<dbReference type="PANTHER" id="PTHR47814">
    <property type="entry name" value="PEPTIDYL-TRNA HYDROLASE ARFB"/>
    <property type="match status" value="1"/>
</dbReference>
<dbReference type="GO" id="GO:0043022">
    <property type="term" value="F:ribosome binding"/>
    <property type="evidence" value="ECO:0007669"/>
    <property type="project" value="TreeGrafter"/>
</dbReference>
<feature type="region of interest" description="Disordered" evidence="2">
    <location>
        <begin position="98"/>
        <end position="141"/>
    </location>
</feature>
<dbReference type="RefSeq" id="WP_091063950.1">
    <property type="nucleotide sequence ID" value="NZ_FMDM01000007.1"/>
</dbReference>
<reference evidence="5" key="1">
    <citation type="submission" date="2016-06" db="EMBL/GenBank/DDBJ databases">
        <authorList>
            <person name="Varghese N."/>
            <person name="Submissions Spin"/>
        </authorList>
    </citation>
    <scope>NUCLEOTIDE SEQUENCE [LARGE SCALE GENOMIC DNA]</scope>
    <source>
        <strain evidence="5">DSM 45647</strain>
    </source>
</reference>
<dbReference type="STRING" id="745366.GA0070213_107242"/>
<sequence>MDDGLRVTDRLVVPAAELRERFSRSSGPGGQGVNTTDSRVELSFDLAGSPSVPEALRERALGRLAGRLVDGVLTVAASEHRAQLANREAARERMAALLREAVAPPPKARRPTRPSRGAKERRLADKKRQSQRKRDRGRPED</sequence>
<dbReference type="GO" id="GO:0004045">
    <property type="term" value="F:peptidyl-tRNA hydrolase activity"/>
    <property type="evidence" value="ECO:0007669"/>
    <property type="project" value="TreeGrafter"/>
</dbReference>
<dbReference type="GO" id="GO:0072344">
    <property type="term" value="P:rescue of stalled ribosome"/>
    <property type="evidence" value="ECO:0007669"/>
    <property type="project" value="TreeGrafter"/>
</dbReference>
<dbReference type="InterPro" id="IPR000352">
    <property type="entry name" value="Pep_chain_release_fac_I"/>
</dbReference>
<dbReference type="SUPFAM" id="SSF75620">
    <property type="entry name" value="Release factor"/>
    <property type="match status" value="1"/>
</dbReference>
<dbReference type="Pfam" id="PF00472">
    <property type="entry name" value="RF-1"/>
    <property type="match status" value="1"/>
</dbReference>
<evidence type="ECO:0000313" key="5">
    <source>
        <dbReference type="Proteomes" id="UP000199360"/>
    </source>
</evidence>
<accession>A0A1C5IY22</accession>
<dbReference type="Gene3D" id="3.30.160.20">
    <property type="match status" value="1"/>
</dbReference>
<feature type="domain" description="Prokaryotic-type class I peptide chain release factors" evidence="3">
    <location>
        <begin position="11"/>
        <end position="136"/>
    </location>
</feature>
<dbReference type="GO" id="GO:0003747">
    <property type="term" value="F:translation release factor activity"/>
    <property type="evidence" value="ECO:0007669"/>
    <property type="project" value="InterPro"/>
</dbReference>
<dbReference type="AlphaFoldDB" id="A0A1C5IY22"/>
<protein>
    <submittedName>
        <fullName evidence="4">Ribosome-associated protein</fullName>
    </submittedName>
</protein>
<comment type="similarity">
    <text evidence="1">Belongs to the prokaryotic/mitochondrial release factor family.</text>
</comment>
<dbReference type="Proteomes" id="UP000199360">
    <property type="component" value="Unassembled WGS sequence"/>
</dbReference>
<gene>
    <name evidence="4" type="ORF">GA0070213_107242</name>
</gene>
<feature type="compositionally biased region" description="Basic and acidic residues" evidence="2">
    <location>
        <begin position="117"/>
        <end position="128"/>
    </location>
</feature>
<feature type="compositionally biased region" description="Basic residues" evidence="2">
    <location>
        <begin position="129"/>
        <end position="141"/>
    </location>
</feature>
<dbReference type="EMBL" id="FMDM01000007">
    <property type="protein sequence ID" value="SCG62676.1"/>
    <property type="molecule type" value="Genomic_DNA"/>
</dbReference>
<dbReference type="InterPro" id="IPR045853">
    <property type="entry name" value="Pep_chain_release_fac_I_sf"/>
</dbReference>
<evidence type="ECO:0000256" key="2">
    <source>
        <dbReference type="SAM" id="MobiDB-lite"/>
    </source>
</evidence>